<proteinExistence type="inferred from homology"/>
<dbReference type="PRINTS" id="PR00725">
    <property type="entry name" value="DADACBPTASE1"/>
</dbReference>
<evidence type="ECO:0000313" key="12">
    <source>
        <dbReference type="EMBL" id="OMI39547.1"/>
    </source>
</evidence>
<feature type="compositionally biased region" description="Basic and acidic residues" evidence="10">
    <location>
        <begin position="74"/>
        <end position="89"/>
    </location>
</feature>
<dbReference type="PANTHER" id="PTHR21581:SF33">
    <property type="entry name" value="D-ALANYL-D-ALANINE CARBOXYPEPTIDASE DACB"/>
    <property type="match status" value="1"/>
</dbReference>
<reference evidence="12 13" key="1">
    <citation type="submission" date="2013-05" db="EMBL/GenBank/DDBJ databases">
        <title>Genome sequence of Streptomyces sparsogenes DSM 40356.</title>
        <authorList>
            <person name="Coyne S."/>
            <person name="Seebeck F.P."/>
        </authorList>
    </citation>
    <scope>NUCLEOTIDE SEQUENCE [LARGE SCALE GENOMIC DNA]</scope>
    <source>
        <strain evidence="12 13">DSM 40356</strain>
    </source>
</reference>
<evidence type="ECO:0000256" key="1">
    <source>
        <dbReference type="ARBA" id="ARBA00007164"/>
    </source>
</evidence>
<evidence type="ECO:0000256" key="5">
    <source>
        <dbReference type="ARBA" id="ARBA00022984"/>
    </source>
</evidence>
<dbReference type="GO" id="GO:0006508">
    <property type="term" value="P:proteolysis"/>
    <property type="evidence" value="ECO:0007669"/>
    <property type="project" value="InterPro"/>
</dbReference>
<feature type="compositionally biased region" description="Basic and acidic residues" evidence="10">
    <location>
        <begin position="248"/>
        <end position="260"/>
    </location>
</feature>
<dbReference type="SUPFAM" id="SSF56601">
    <property type="entry name" value="beta-lactamase/transpeptidase-like"/>
    <property type="match status" value="1"/>
</dbReference>
<evidence type="ECO:0000256" key="4">
    <source>
        <dbReference type="ARBA" id="ARBA00022960"/>
    </source>
</evidence>
<feature type="binding site" evidence="8">
    <location>
        <position position="652"/>
    </location>
    <ligand>
        <name>substrate</name>
    </ligand>
</feature>
<dbReference type="InterPro" id="IPR012338">
    <property type="entry name" value="Beta-lactam/transpept-like"/>
</dbReference>
<comment type="caution">
    <text evidence="12">The sequence shown here is derived from an EMBL/GenBank/DDBJ whole genome shotgun (WGS) entry which is preliminary data.</text>
</comment>
<feature type="domain" description="Peptidase S11 D-alanyl-D-alanine carboxypeptidase A N-terminal" evidence="11">
    <location>
        <begin position="479"/>
        <end position="685"/>
    </location>
</feature>
<gene>
    <name evidence="12" type="ORF">SPAR_10487</name>
</gene>
<feature type="active site" description="Acyl-ester intermediate" evidence="7">
    <location>
        <position position="487"/>
    </location>
</feature>
<feature type="compositionally biased region" description="Low complexity" evidence="10">
    <location>
        <begin position="51"/>
        <end position="61"/>
    </location>
</feature>
<feature type="compositionally biased region" description="Basic and acidic residues" evidence="10">
    <location>
        <begin position="98"/>
        <end position="118"/>
    </location>
</feature>
<keyword evidence="3" id="KW-0378">Hydrolase</keyword>
<dbReference type="InterPro" id="IPR001967">
    <property type="entry name" value="Peptidase_S11_N"/>
</dbReference>
<feature type="compositionally biased region" description="Low complexity" evidence="10">
    <location>
        <begin position="285"/>
        <end position="305"/>
    </location>
</feature>
<evidence type="ECO:0000256" key="6">
    <source>
        <dbReference type="ARBA" id="ARBA00023316"/>
    </source>
</evidence>
<keyword evidence="13" id="KW-1185">Reference proteome</keyword>
<keyword evidence="12" id="KW-0121">Carboxypeptidase</keyword>
<name>A0A1R1SMV4_9ACTN</name>
<feature type="active site" description="Proton acceptor" evidence="7">
    <location>
        <position position="490"/>
    </location>
</feature>
<evidence type="ECO:0000256" key="2">
    <source>
        <dbReference type="ARBA" id="ARBA00022729"/>
    </source>
</evidence>
<feature type="compositionally biased region" description="Basic and acidic residues" evidence="10">
    <location>
        <begin position="321"/>
        <end position="342"/>
    </location>
</feature>
<feature type="compositionally biased region" description="Basic and acidic residues" evidence="10">
    <location>
        <begin position="139"/>
        <end position="176"/>
    </location>
</feature>
<dbReference type="Pfam" id="PF00768">
    <property type="entry name" value="Peptidase_S11"/>
    <property type="match status" value="1"/>
</dbReference>
<keyword evidence="12" id="KW-0645">Protease</keyword>
<dbReference type="GO" id="GO:0009252">
    <property type="term" value="P:peptidoglycan biosynthetic process"/>
    <property type="evidence" value="ECO:0007669"/>
    <property type="project" value="UniProtKB-KW"/>
</dbReference>
<dbReference type="GO" id="GO:0071555">
    <property type="term" value="P:cell wall organization"/>
    <property type="evidence" value="ECO:0007669"/>
    <property type="project" value="UniProtKB-KW"/>
</dbReference>
<dbReference type="Gene3D" id="3.40.710.10">
    <property type="entry name" value="DD-peptidase/beta-lactamase superfamily"/>
    <property type="match status" value="1"/>
</dbReference>
<dbReference type="RefSeq" id="WP_076970834.1">
    <property type="nucleotide sequence ID" value="NZ_ASQP01000153.1"/>
</dbReference>
<dbReference type="GO" id="GO:0009002">
    <property type="term" value="F:serine-type D-Ala-D-Ala carboxypeptidase activity"/>
    <property type="evidence" value="ECO:0007669"/>
    <property type="project" value="InterPro"/>
</dbReference>
<evidence type="ECO:0000256" key="3">
    <source>
        <dbReference type="ARBA" id="ARBA00022801"/>
    </source>
</evidence>
<feature type="compositionally biased region" description="Low complexity" evidence="10">
    <location>
        <begin position="261"/>
        <end position="274"/>
    </location>
</feature>
<feature type="compositionally biased region" description="Basic and acidic residues" evidence="10">
    <location>
        <begin position="201"/>
        <end position="241"/>
    </location>
</feature>
<feature type="region of interest" description="Disordered" evidence="10">
    <location>
        <begin position="1"/>
        <end position="403"/>
    </location>
</feature>
<dbReference type="EMBL" id="ASQP01000153">
    <property type="protein sequence ID" value="OMI39547.1"/>
    <property type="molecule type" value="Genomic_DNA"/>
</dbReference>
<evidence type="ECO:0000256" key="7">
    <source>
        <dbReference type="PIRSR" id="PIRSR618044-1"/>
    </source>
</evidence>
<dbReference type="InterPro" id="IPR018044">
    <property type="entry name" value="Peptidase_S11"/>
</dbReference>
<evidence type="ECO:0000256" key="10">
    <source>
        <dbReference type="SAM" id="MobiDB-lite"/>
    </source>
</evidence>
<dbReference type="STRING" id="67365.GCA_001704635_06953"/>
<feature type="compositionally biased region" description="Low complexity" evidence="10">
    <location>
        <begin position="384"/>
        <end position="395"/>
    </location>
</feature>
<dbReference type="AlphaFoldDB" id="A0A1R1SMV4"/>
<evidence type="ECO:0000256" key="8">
    <source>
        <dbReference type="PIRSR" id="PIRSR618044-2"/>
    </source>
</evidence>
<organism evidence="12 13">
    <name type="scientific">Streptomyces sparsogenes DSM 40356</name>
    <dbReference type="NCBI Taxonomy" id="1331668"/>
    <lineage>
        <taxon>Bacteria</taxon>
        <taxon>Bacillati</taxon>
        <taxon>Actinomycetota</taxon>
        <taxon>Actinomycetes</taxon>
        <taxon>Kitasatosporales</taxon>
        <taxon>Streptomycetaceae</taxon>
        <taxon>Streptomyces</taxon>
    </lineage>
</organism>
<keyword evidence="4" id="KW-0133">Cell shape</keyword>
<feature type="compositionally biased region" description="Basic and acidic residues" evidence="10">
    <location>
        <begin position="1"/>
        <end position="34"/>
    </location>
</feature>
<feature type="compositionally biased region" description="Pro residues" evidence="10">
    <location>
        <begin position="343"/>
        <end position="357"/>
    </location>
</feature>
<keyword evidence="5" id="KW-0573">Peptidoglycan synthesis</keyword>
<accession>A0A1R1SMV4</accession>
<protein>
    <submittedName>
        <fullName evidence="12">Putative D-alanyl-D-alanine carboxypeptidase</fullName>
    </submittedName>
</protein>
<dbReference type="GO" id="GO:0008360">
    <property type="term" value="P:regulation of cell shape"/>
    <property type="evidence" value="ECO:0007669"/>
    <property type="project" value="UniProtKB-KW"/>
</dbReference>
<feature type="active site" evidence="7">
    <location>
        <position position="551"/>
    </location>
</feature>
<evidence type="ECO:0000256" key="9">
    <source>
        <dbReference type="RuleBase" id="RU004016"/>
    </source>
</evidence>
<dbReference type="Proteomes" id="UP000186168">
    <property type="component" value="Unassembled WGS sequence"/>
</dbReference>
<dbReference type="PANTHER" id="PTHR21581">
    <property type="entry name" value="D-ALANYL-D-ALANINE CARBOXYPEPTIDASE"/>
    <property type="match status" value="1"/>
</dbReference>
<keyword evidence="6" id="KW-0961">Cell wall biogenesis/degradation</keyword>
<evidence type="ECO:0000259" key="11">
    <source>
        <dbReference type="Pfam" id="PF00768"/>
    </source>
</evidence>
<feature type="compositionally biased region" description="Basic and acidic residues" evidence="10">
    <location>
        <begin position="275"/>
        <end position="284"/>
    </location>
</feature>
<sequence>MAGESPDKSEQRKSSGETTRGERDPRLAVLREGETASGGSAVAVADDGSEAKAVAESGVSESESESDDAVEGAESGKTDKSGEGSKGDGSEDEESAEPVDRRTAVFRTLKREPAREPGADGEDSDGPVDRATAAFGVLRQKDTPRWAQKADESEEPGESRESGDSVKAGEKGEGRDGSAVGTGVDQPTRVIKALPLPTDGKPADGKPIDGKPADGKPADGKPIDGKPIDGKPTDGKPADDKQADDEPADKSVAKTADKAAAKPADATAAKTAAKTADKAADKAADTAAAKAAAETAAKAAGSAAAEPVEKPGAPSAGGKTADAERPSERTSRFVPLRSDDAPPARPPARPAAPPALPDPERTAQQPLPESERTKQQPLPPAGQPAPLDLLAQLTNTPPPPETPLRTAVRRIKIWTPIAVLLLIVLGVVQAVRPLPEPSLTLAAESVYRFDGAKLSLPWPDQGQSAVEVEGVGSLGTSGAQKPVPIASVTKVMTAYVVLKSHPLKVSQKGPSIRIDAQADKEAGSEDESRVAVKEGQTYTERQMLEMLLIPSGNNIARLLARWEAGSEKAFVKKMNDAAKDLGMKNTVYTDPSGFVATTKSTASDQLKLARAVMQSEAFRAVVATPNVKIPGLKNTIYNNNNLLVKPGVIGIKTGSSTPAGGALMWGAEKTVDGKKQRILGVVLEQRAPGILQNSLDLVQENSYKLITAVQDGLTSATVVKKGEVVGHVDDGLGGTTPVVATKNLTAIGWGGLEVELKLTDGGKTVPHSAKAGTVVGELTVGSGPGEVKVPVALQNDLSEPSFGAKLTRIA</sequence>
<comment type="similarity">
    <text evidence="1 9">Belongs to the peptidase S11 family.</text>
</comment>
<evidence type="ECO:0000313" key="13">
    <source>
        <dbReference type="Proteomes" id="UP000186168"/>
    </source>
</evidence>
<feature type="compositionally biased region" description="Acidic residues" evidence="10">
    <location>
        <begin position="62"/>
        <end position="71"/>
    </location>
</feature>
<keyword evidence="2" id="KW-0732">Signal</keyword>